<dbReference type="AlphaFoldDB" id="A0A3M7RLZ4"/>
<proteinExistence type="predicted"/>
<reference evidence="1 2" key="1">
    <citation type="journal article" date="2018" name="Sci. Rep.">
        <title>Genomic signatures of local adaptation to the degree of environmental predictability in rotifers.</title>
        <authorList>
            <person name="Franch-Gras L."/>
            <person name="Hahn C."/>
            <person name="Garcia-Roger E.M."/>
            <person name="Carmona M.J."/>
            <person name="Serra M."/>
            <person name="Gomez A."/>
        </authorList>
    </citation>
    <scope>NUCLEOTIDE SEQUENCE [LARGE SCALE GENOMIC DNA]</scope>
    <source>
        <strain evidence="1">HYR1</strain>
    </source>
</reference>
<gene>
    <name evidence="1" type="ORF">BpHYR1_034336</name>
</gene>
<evidence type="ECO:0000313" key="2">
    <source>
        <dbReference type="Proteomes" id="UP000276133"/>
    </source>
</evidence>
<sequence>MKSHSSREKKYMKTSFSKNLNQNLTEDFKKSSIKNFKINYYSLYNYIINPNSSLKKYSFTYI</sequence>
<dbReference type="EMBL" id="REGN01003143">
    <property type="protein sequence ID" value="RNA24345.1"/>
    <property type="molecule type" value="Genomic_DNA"/>
</dbReference>
<dbReference type="Proteomes" id="UP000276133">
    <property type="component" value="Unassembled WGS sequence"/>
</dbReference>
<name>A0A3M7RLZ4_BRAPC</name>
<evidence type="ECO:0000313" key="1">
    <source>
        <dbReference type="EMBL" id="RNA24345.1"/>
    </source>
</evidence>
<comment type="caution">
    <text evidence="1">The sequence shown here is derived from an EMBL/GenBank/DDBJ whole genome shotgun (WGS) entry which is preliminary data.</text>
</comment>
<protein>
    <submittedName>
        <fullName evidence="1">Uncharacterized protein</fullName>
    </submittedName>
</protein>
<accession>A0A3M7RLZ4</accession>
<keyword evidence="2" id="KW-1185">Reference proteome</keyword>
<organism evidence="1 2">
    <name type="scientific">Brachionus plicatilis</name>
    <name type="common">Marine rotifer</name>
    <name type="synonym">Brachionus muelleri</name>
    <dbReference type="NCBI Taxonomy" id="10195"/>
    <lineage>
        <taxon>Eukaryota</taxon>
        <taxon>Metazoa</taxon>
        <taxon>Spiralia</taxon>
        <taxon>Gnathifera</taxon>
        <taxon>Rotifera</taxon>
        <taxon>Eurotatoria</taxon>
        <taxon>Monogononta</taxon>
        <taxon>Pseudotrocha</taxon>
        <taxon>Ploima</taxon>
        <taxon>Brachionidae</taxon>
        <taxon>Brachionus</taxon>
    </lineage>
</organism>